<evidence type="ECO:0008006" key="3">
    <source>
        <dbReference type="Google" id="ProtNLM"/>
    </source>
</evidence>
<evidence type="ECO:0000313" key="2">
    <source>
        <dbReference type="Proteomes" id="UP001314170"/>
    </source>
</evidence>
<accession>A0AAV1SQL3</accession>
<dbReference type="EMBL" id="CAWUPB010001195">
    <property type="protein sequence ID" value="CAK7355423.1"/>
    <property type="molecule type" value="Genomic_DNA"/>
</dbReference>
<dbReference type="Proteomes" id="UP001314170">
    <property type="component" value="Unassembled WGS sequence"/>
</dbReference>
<comment type="caution">
    <text evidence="1">The sequence shown here is derived from an EMBL/GenBank/DDBJ whole genome shotgun (WGS) entry which is preliminary data.</text>
</comment>
<dbReference type="AlphaFoldDB" id="A0AAV1SQL3"/>
<keyword evidence="2" id="KW-1185">Reference proteome</keyword>
<protein>
    <recommendedName>
        <fullName evidence="3">Appr-1-p processing enzyme family protein</fullName>
    </recommendedName>
</protein>
<proteinExistence type="predicted"/>
<gene>
    <name evidence="1" type="ORF">DCAF_LOCUS25683</name>
</gene>
<organism evidence="1 2">
    <name type="scientific">Dovyalis caffra</name>
    <dbReference type="NCBI Taxonomy" id="77055"/>
    <lineage>
        <taxon>Eukaryota</taxon>
        <taxon>Viridiplantae</taxon>
        <taxon>Streptophyta</taxon>
        <taxon>Embryophyta</taxon>
        <taxon>Tracheophyta</taxon>
        <taxon>Spermatophyta</taxon>
        <taxon>Magnoliopsida</taxon>
        <taxon>eudicotyledons</taxon>
        <taxon>Gunneridae</taxon>
        <taxon>Pentapetalae</taxon>
        <taxon>rosids</taxon>
        <taxon>fabids</taxon>
        <taxon>Malpighiales</taxon>
        <taxon>Salicaceae</taxon>
        <taxon>Flacourtieae</taxon>
        <taxon>Dovyalis</taxon>
    </lineage>
</organism>
<reference evidence="1 2" key="1">
    <citation type="submission" date="2024-01" db="EMBL/GenBank/DDBJ databases">
        <authorList>
            <person name="Waweru B."/>
        </authorList>
    </citation>
    <scope>NUCLEOTIDE SEQUENCE [LARGE SCALE GENOMIC DNA]</scope>
</reference>
<name>A0AAV1SQL3_9ROSI</name>
<sequence length="66" mass="6968">MCEGPAWCAERSGRGYECGANLGGCGRARAHIVGIALRHGNVGERTCEARLLSCMGLATRAREAAY</sequence>
<evidence type="ECO:0000313" key="1">
    <source>
        <dbReference type="EMBL" id="CAK7355423.1"/>
    </source>
</evidence>